<keyword evidence="2" id="KW-1185">Reference proteome</keyword>
<evidence type="ECO:0000313" key="2">
    <source>
        <dbReference type="Proteomes" id="UP000236584"/>
    </source>
</evidence>
<organism evidence="1 2">
    <name type="scientific">Salinigranum rubrum</name>
    <dbReference type="NCBI Taxonomy" id="755307"/>
    <lineage>
        <taxon>Archaea</taxon>
        <taxon>Methanobacteriati</taxon>
        <taxon>Methanobacteriota</taxon>
        <taxon>Stenosarchaea group</taxon>
        <taxon>Halobacteria</taxon>
        <taxon>Halobacteriales</taxon>
        <taxon>Haloferacaceae</taxon>
        <taxon>Salinigranum</taxon>
    </lineage>
</organism>
<dbReference type="GeneID" id="35591421"/>
<proteinExistence type="predicted"/>
<gene>
    <name evidence="1" type="ORF">C2R22_04985</name>
</gene>
<dbReference type="AlphaFoldDB" id="A0A2I8VGN1"/>
<name>A0A2I8VGN1_9EURY</name>
<reference evidence="1 2" key="1">
    <citation type="submission" date="2018-01" db="EMBL/GenBank/DDBJ databases">
        <title>Complete genome sequence of Salinigranum rubrum GX10T, an extremely halophilic archaeon isolated from a marine solar saltern.</title>
        <authorList>
            <person name="Han S."/>
        </authorList>
    </citation>
    <scope>NUCLEOTIDE SEQUENCE [LARGE SCALE GENOMIC DNA]</scope>
    <source>
        <strain evidence="1 2">GX10</strain>
    </source>
</reference>
<dbReference type="KEGG" id="srub:C2R22_04985"/>
<dbReference type="Proteomes" id="UP000236584">
    <property type="component" value="Chromosome"/>
</dbReference>
<dbReference type="EMBL" id="CP026309">
    <property type="protein sequence ID" value="AUV81093.1"/>
    <property type="molecule type" value="Genomic_DNA"/>
</dbReference>
<protein>
    <submittedName>
        <fullName evidence="1">Uncharacterized protein</fullName>
    </submittedName>
</protein>
<sequence length="329" mass="38697">MDCSPEKCLRLFEQFDLTDFYESRLATYALEDYYTSVLSNVGGEYLDFDTDLQDQNIGPQWNVAKRRLTSVEVVNDIPSNYSRAIHQLSRTRQSVAHGYDHRPDNRHLMEAYEIAVDWREWLTEKAKQYHRLESDTVSREVLITDTINALNASLVDPEKYDYDFIRVKQREINDEIRDKLEYEFTPFTVDDMAIQLRSSVDEVDEFYPHEDSREVQRELWHLFEWAMEMKRSVDNLYYTDVNRIERKVAVKTATHGGMCSVVHEYDESTGEIQLMVHEAENKKEHTWCEVDLLPEDDRTILLQKSVGETVEAILGVGESGEWYVRHVVS</sequence>
<dbReference type="RefSeq" id="WP_103424781.1">
    <property type="nucleotide sequence ID" value="NZ_CP026309.1"/>
</dbReference>
<accession>A0A2I8VGN1</accession>
<dbReference type="OrthoDB" id="351331at2157"/>
<evidence type="ECO:0000313" key="1">
    <source>
        <dbReference type="EMBL" id="AUV81093.1"/>
    </source>
</evidence>